<keyword evidence="2" id="KW-1185">Reference proteome</keyword>
<dbReference type="OrthoDB" id="5792673at2759"/>
<gene>
    <name evidence="1" type="ORF">FRX31_012756</name>
</gene>
<dbReference type="InterPro" id="IPR046341">
    <property type="entry name" value="SET_dom_sf"/>
</dbReference>
<dbReference type="AlphaFoldDB" id="A0A7J6WM34"/>
<evidence type="ECO:0000313" key="1">
    <source>
        <dbReference type="EMBL" id="KAF5197660.1"/>
    </source>
</evidence>
<accession>A0A7J6WM34</accession>
<dbReference type="EMBL" id="JABWDY010014389">
    <property type="protein sequence ID" value="KAF5197660.1"/>
    <property type="molecule type" value="Genomic_DNA"/>
</dbReference>
<organism evidence="1 2">
    <name type="scientific">Thalictrum thalictroides</name>
    <name type="common">Rue-anemone</name>
    <name type="synonym">Anemone thalictroides</name>
    <dbReference type="NCBI Taxonomy" id="46969"/>
    <lineage>
        <taxon>Eukaryota</taxon>
        <taxon>Viridiplantae</taxon>
        <taxon>Streptophyta</taxon>
        <taxon>Embryophyta</taxon>
        <taxon>Tracheophyta</taxon>
        <taxon>Spermatophyta</taxon>
        <taxon>Magnoliopsida</taxon>
        <taxon>Ranunculales</taxon>
        <taxon>Ranunculaceae</taxon>
        <taxon>Thalictroideae</taxon>
        <taxon>Thalictrum</taxon>
    </lineage>
</organism>
<evidence type="ECO:0000313" key="2">
    <source>
        <dbReference type="Proteomes" id="UP000554482"/>
    </source>
</evidence>
<comment type="caution">
    <text evidence="1">The sequence shown here is derived from an EMBL/GenBank/DDBJ whole genome shotgun (WGS) entry which is preliminary data.</text>
</comment>
<dbReference type="Proteomes" id="UP000554482">
    <property type="component" value="Unassembled WGS sequence"/>
</dbReference>
<protein>
    <submittedName>
        <fullName evidence="1">Uncharacterized protein</fullName>
    </submittedName>
</protein>
<name>A0A7J6WM34_THATH</name>
<dbReference type="Gene3D" id="2.170.270.10">
    <property type="entry name" value="SET domain"/>
    <property type="match status" value="1"/>
</dbReference>
<dbReference type="SUPFAM" id="SSF82199">
    <property type="entry name" value="SET domain"/>
    <property type="match status" value="1"/>
</dbReference>
<proteinExistence type="predicted"/>
<sequence>MQQSVIVRLRIVKQSRKRWGLYAAEFIQRGEFICEYAVLQTFSFTTKEVIMAAKGLSWFCLGKKITRSRRLRSCLLPEMPLFIS</sequence>
<reference evidence="1 2" key="1">
    <citation type="submission" date="2020-06" db="EMBL/GenBank/DDBJ databases">
        <title>Transcriptomic and genomic resources for Thalictrum thalictroides and T. hernandezii: Facilitating candidate gene discovery in an emerging model plant lineage.</title>
        <authorList>
            <person name="Arias T."/>
            <person name="Riano-Pachon D.M."/>
            <person name="Di Stilio V.S."/>
        </authorList>
    </citation>
    <scope>NUCLEOTIDE SEQUENCE [LARGE SCALE GENOMIC DNA]</scope>
    <source>
        <strain evidence="2">cv. WT478/WT964</strain>
        <tissue evidence="1">Leaves</tissue>
    </source>
</reference>